<dbReference type="AlphaFoldDB" id="A0A5J5IAT6"/>
<accession>A0A5J5IAT6</accession>
<organism evidence="1 2">
    <name type="scientific">Ginsengibacter hankyongi</name>
    <dbReference type="NCBI Taxonomy" id="2607284"/>
    <lineage>
        <taxon>Bacteria</taxon>
        <taxon>Pseudomonadati</taxon>
        <taxon>Bacteroidota</taxon>
        <taxon>Chitinophagia</taxon>
        <taxon>Chitinophagales</taxon>
        <taxon>Chitinophagaceae</taxon>
        <taxon>Ginsengibacter</taxon>
    </lineage>
</organism>
<dbReference type="Proteomes" id="UP000326903">
    <property type="component" value="Unassembled WGS sequence"/>
</dbReference>
<protein>
    <submittedName>
        <fullName evidence="1">Uncharacterized protein</fullName>
    </submittedName>
</protein>
<gene>
    <name evidence="1" type="ORF">FW778_22260</name>
</gene>
<dbReference type="RefSeq" id="WP_150417110.1">
    <property type="nucleotide sequence ID" value="NZ_VYQF01000014.1"/>
</dbReference>
<dbReference type="EMBL" id="VYQF01000014">
    <property type="protein sequence ID" value="KAA9034563.1"/>
    <property type="molecule type" value="Genomic_DNA"/>
</dbReference>
<comment type="caution">
    <text evidence="1">The sequence shown here is derived from an EMBL/GenBank/DDBJ whole genome shotgun (WGS) entry which is preliminary data.</text>
</comment>
<evidence type="ECO:0000313" key="2">
    <source>
        <dbReference type="Proteomes" id="UP000326903"/>
    </source>
</evidence>
<name>A0A5J5IAT6_9BACT</name>
<keyword evidence="2" id="KW-1185">Reference proteome</keyword>
<evidence type="ECO:0000313" key="1">
    <source>
        <dbReference type="EMBL" id="KAA9034563.1"/>
    </source>
</evidence>
<reference evidence="1 2" key="1">
    <citation type="submission" date="2019-09" db="EMBL/GenBank/DDBJ databases">
        <title>Draft genome sequence of Ginsengibacter sp. BR5-29.</title>
        <authorList>
            <person name="Im W.-T."/>
        </authorList>
    </citation>
    <scope>NUCLEOTIDE SEQUENCE [LARGE SCALE GENOMIC DNA]</scope>
    <source>
        <strain evidence="1 2">BR5-29</strain>
    </source>
</reference>
<sequence length="111" mass="12919">MINGEKIKIYKNYNGDIDGWAKTSKKNERAIMDDSDWYLVESLIQDIKIVKKGLGSSDYSNDVYERLNKNCDSAETVEKLKALAENDEAPRKETFSNKIINIFKRRRRDIP</sequence>
<proteinExistence type="predicted"/>